<dbReference type="EMBL" id="KB467942">
    <property type="protein sequence ID" value="PCH37824.1"/>
    <property type="molecule type" value="Genomic_DNA"/>
</dbReference>
<keyword evidence="3" id="KW-1185">Reference proteome</keyword>
<dbReference type="AlphaFoldDB" id="A0A2H3JMF8"/>
<proteinExistence type="predicted"/>
<evidence type="ECO:0000256" key="1">
    <source>
        <dbReference type="SAM" id="MobiDB-lite"/>
    </source>
</evidence>
<protein>
    <submittedName>
        <fullName evidence="2">Uncharacterized protein</fullName>
    </submittedName>
</protein>
<name>A0A2H3JMF8_WOLCO</name>
<feature type="region of interest" description="Disordered" evidence="1">
    <location>
        <begin position="19"/>
        <end position="55"/>
    </location>
</feature>
<evidence type="ECO:0000313" key="2">
    <source>
        <dbReference type="EMBL" id="PCH37824.1"/>
    </source>
</evidence>
<reference evidence="2 3" key="1">
    <citation type="journal article" date="2012" name="Science">
        <title>The Paleozoic origin of enzymatic lignin decomposition reconstructed from 31 fungal genomes.</title>
        <authorList>
            <person name="Floudas D."/>
            <person name="Binder M."/>
            <person name="Riley R."/>
            <person name="Barry K."/>
            <person name="Blanchette R.A."/>
            <person name="Henrissat B."/>
            <person name="Martinez A.T."/>
            <person name="Otillar R."/>
            <person name="Spatafora J.W."/>
            <person name="Yadav J.S."/>
            <person name="Aerts A."/>
            <person name="Benoit I."/>
            <person name="Boyd A."/>
            <person name="Carlson A."/>
            <person name="Copeland A."/>
            <person name="Coutinho P.M."/>
            <person name="de Vries R.P."/>
            <person name="Ferreira P."/>
            <person name="Findley K."/>
            <person name="Foster B."/>
            <person name="Gaskell J."/>
            <person name="Glotzer D."/>
            <person name="Gorecki P."/>
            <person name="Heitman J."/>
            <person name="Hesse C."/>
            <person name="Hori C."/>
            <person name="Igarashi K."/>
            <person name="Jurgens J.A."/>
            <person name="Kallen N."/>
            <person name="Kersten P."/>
            <person name="Kohler A."/>
            <person name="Kuees U."/>
            <person name="Kumar T.K.A."/>
            <person name="Kuo A."/>
            <person name="LaButti K."/>
            <person name="Larrondo L.F."/>
            <person name="Lindquist E."/>
            <person name="Ling A."/>
            <person name="Lombard V."/>
            <person name="Lucas S."/>
            <person name="Lundell T."/>
            <person name="Martin R."/>
            <person name="McLaughlin D.J."/>
            <person name="Morgenstern I."/>
            <person name="Morin E."/>
            <person name="Murat C."/>
            <person name="Nagy L.G."/>
            <person name="Nolan M."/>
            <person name="Ohm R.A."/>
            <person name="Patyshakuliyeva A."/>
            <person name="Rokas A."/>
            <person name="Ruiz-Duenas F.J."/>
            <person name="Sabat G."/>
            <person name="Salamov A."/>
            <person name="Samejima M."/>
            <person name="Schmutz J."/>
            <person name="Slot J.C."/>
            <person name="St John F."/>
            <person name="Stenlid J."/>
            <person name="Sun H."/>
            <person name="Sun S."/>
            <person name="Syed K."/>
            <person name="Tsang A."/>
            <person name="Wiebenga A."/>
            <person name="Young D."/>
            <person name="Pisabarro A."/>
            <person name="Eastwood D.C."/>
            <person name="Martin F."/>
            <person name="Cullen D."/>
            <person name="Grigoriev I.V."/>
            <person name="Hibbett D.S."/>
        </authorList>
    </citation>
    <scope>NUCLEOTIDE SEQUENCE [LARGE SCALE GENOMIC DNA]</scope>
    <source>
        <strain evidence="2 3">MD-104</strain>
    </source>
</reference>
<gene>
    <name evidence="2" type="ORF">WOLCODRAFT_148784</name>
</gene>
<evidence type="ECO:0000313" key="3">
    <source>
        <dbReference type="Proteomes" id="UP000218811"/>
    </source>
</evidence>
<feature type="compositionally biased region" description="Polar residues" evidence="1">
    <location>
        <begin position="29"/>
        <end position="45"/>
    </location>
</feature>
<accession>A0A2H3JMF8</accession>
<organism evidence="2 3">
    <name type="scientific">Wolfiporia cocos (strain MD-104)</name>
    <name type="common">Brown rot fungus</name>
    <dbReference type="NCBI Taxonomy" id="742152"/>
    <lineage>
        <taxon>Eukaryota</taxon>
        <taxon>Fungi</taxon>
        <taxon>Dikarya</taxon>
        <taxon>Basidiomycota</taxon>
        <taxon>Agaricomycotina</taxon>
        <taxon>Agaricomycetes</taxon>
        <taxon>Polyporales</taxon>
        <taxon>Phaeolaceae</taxon>
        <taxon>Wolfiporia</taxon>
    </lineage>
</organism>
<dbReference type="Proteomes" id="UP000218811">
    <property type="component" value="Unassembled WGS sequence"/>
</dbReference>
<sequence length="55" mass="5519">MLAGGEGVAEKVQAVCARRSGANVPPSASPTVLASQPIAQPRTASPSPPHGERKT</sequence>